<evidence type="ECO:0000313" key="1">
    <source>
        <dbReference type="EMBL" id="WVY89649.1"/>
    </source>
</evidence>
<reference evidence="1 2" key="1">
    <citation type="journal article" date="2023" name="Life. Sci Alliance">
        <title>Evolutionary insights into 3D genome organization and epigenetic landscape of Vigna mungo.</title>
        <authorList>
            <person name="Junaid A."/>
            <person name="Singh B."/>
            <person name="Bhatia S."/>
        </authorList>
    </citation>
    <scope>NUCLEOTIDE SEQUENCE [LARGE SCALE GENOMIC DNA]</scope>
    <source>
        <strain evidence="1">Urdbean</strain>
    </source>
</reference>
<evidence type="ECO:0000313" key="2">
    <source>
        <dbReference type="Proteomes" id="UP001374535"/>
    </source>
</evidence>
<dbReference type="AlphaFoldDB" id="A0AAQ3MEI5"/>
<name>A0AAQ3MEI5_VIGMU</name>
<gene>
    <name evidence="1" type="ORF">V8G54_035163</name>
</gene>
<accession>A0AAQ3MEI5</accession>
<dbReference type="EMBL" id="CP144690">
    <property type="protein sequence ID" value="WVY89649.1"/>
    <property type="molecule type" value="Genomic_DNA"/>
</dbReference>
<sequence>MFFSHIIAERCSKKRNKNCRVKNYETDAEQSRSKSNLKRLTVRRVASRFVRGDVGGRVVVLESGGESGVEIGVEREDLGDVAVELLNEGHVLDHVVAEPRLLILVHLIDQAAVAVQHRLHLAEALIDRRPHHGVAIDADVFCGGGTTGGVSVHRGFGGGLKGGHGYQKSKNI</sequence>
<dbReference type="Proteomes" id="UP001374535">
    <property type="component" value="Chromosome 11"/>
</dbReference>
<proteinExistence type="predicted"/>
<protein>
    <submittedName>
        <fullName evidence="1">Uncharacterized protein</fullName>
    </submittedName>
</protein>
<organism evidence="1 2">
    <name type="scientific">Vigna mungo</name>
    <name type="common">Black gram</name>
    <name type="synonym">Phaseolus mungo</name>
    <dbReference type="NCBI Taxonomy" id="3915"/>
    <lineage>
        <taxon>Eukaryota</taxon>
        <taxon>Viridiplantae</taxon>
        <taxon>Streptophyta</taxon>
        <taxon>Embryophyta</taxon>
        <taxon>Tracheophyta</taxon>
        <taxon>Spermatophyta</taxon>
        <taxon>Magnoliopsida</taxon>
        <taxon>eudicotyledons</taxon>
        <taxon>Gunneridae</taxon>
        <taxon>Pentapetalae</taxon>
        <taxon>rosids</taxon>
        <taxon>fabids</taxon>
        <taxon>Fabales</taxon>
        <taxon>Fabaceae</taxon>
        <taxon>Papilionoideae</taxon>
        <taxon>50 kb inversion clade</taxon>
        <taxon>NPAAA clade</taxon>
        <taxon>indigoferoid/millettioid clade</taxon>
        <taxon>Phaseoleae</taxon>
        <taxon>Vigna</taxon>
    </lineage>
</organism>
<keyword evidence="2" id="KW-1185">Reference proteome</keyword>